<keyword evidence="5" id="KW-1185">Reference proteome</keyword>
<dbReference type="CDD" id="cd02440">
    <property type="entry name" value="AdoMet_MTases"/>
    <property type="match status" value="1"/>
</dbReference>
<dbReference type="InterPro" id="IPR002935">
    <property type="entry name" value="SAM_O-MeTrfase"/>
</dbReference>
<keyword evidence="1 4" id="KW-0489">Methyltransferase</keyword>
<dbReference type="SUPFAM" id="SSF53335">
    <property type="entry name" value="S-adenosyl-L-methionine-dependent methyltransferases"/>
    <property type="match status" value="1"/>
</dbReference>
<dbReference type="PANTHER" id="PTHR10509:SF14">
    <property type="entry name" value="CAFFEOYL-COA O-METHYLTRANSFERASE 3-RELATED"/>
    <property type="match status" value="1"/>
</dbReference>
<dbReference type="EC" id="2.1.1.-" evidence="4"/>
<dbReference type="Proteomes" id="UP001237105">
    <property type="component" value="Unassembled WGS sequence"/>
</dbReference>
<protein>
    <submittedName>
        <fullName evidence="4">Class I SAM-dependent methyltransferase</fullName>
        <ecNumber evidence="4">2.1.1.-</ecNumber>
    </submittedName>
</protein>
<evidence type="ECO:0000256" key="3">
    <source>
        <dbReference type="ARBA" id="ARBA00022691"/>
    </source>
</evidence>
<name>A0ABT6SPT6_9ACTN</name>
<dbReference type="RefSeq" id="WP_282533544.1">
    <property type="nucleotide sequence ID" value="NZ_JASCIS010000003.1"/>
</dbReference>
<dbReference type="GO" id="GO:0008168">
    <property type="term" value="F:methyltransferase activity"/>
    <property type="evidence" value="ECO:0007669"/>
    <property type="project" value="UniProtKB-KW"/>
</dbReference>
<reference evidence="4 5" key="1">
    <citation type="submission" date="2023-05" db="EMBL/GenBank/DDBJ databases">
        <title>Draft genome sequence of Streptomyces sp. B-S-A12 isolated from a cave soil in Thailand.</title>
        <authorList>
            <person name="Chamroensaksri N."/>
            <person name="Muangham S."/>
        </authorList>
    </citation>
    <scope>NUCLEOTIDE SEQUENCE [LARGE SCALE GENOMIC DNA]</scope>
    <source>
        <strain evidence="4 5">B-S-A12</strain>
    </source>
</reference>
<evidence type="ECO:0000256" key="1">
    <source>
        <dbReference type="ARBA" id="ARBA00022603"/>
    </source>
</evidence>
<comment type="caution">
    <text evidence="4">The sequence shown here is derived from an EMBL/GenBank/DDBJ whole genome shotgun (WGS) entry which is preliminary data.</text>
</comment>
<evidence type="ECO:0000256" key="2">
    <source>
        <dbReference type="ARBA" id="ARBA00022679"/>
    </source>
</evidence>
<proteinExistence type="predicted"/>
<keyword evidence="2 4" id="KW-0808">Transferase</keyword>
<sequence length="239" mass="26532">MDSHLHVDGALLEYLRAHSLRDTSVLATLRRENRRLPCGSMQVSPEQGQLLALLVRISGARRVLEVGCFTGYSALCMASALPADGCLVTIDQSETWTRTARRFWQRAGVSHRIDLRLGDATRILSELVDEQRGEPVPPFDLVFIDADKTNYPHYYQCALELVGEGGLIVLDNVLWSGRVSDPAHTDPETTALRSLNALVHQDERVDTVILPIGDGMTLARKRPAERPLARSDQRDEVPG</sequence>
<dbReference type="PANTHER" id="PTHR10509">
    <property type="entry name" value="O-METHYLTRANSFERASE-RELATED"/>
    <property type="match status" value="1"/>
</dbReference>
<accession>A0ABT6SPT6</accession>
<evidence type="ECO:0000313" key="5">
    <source>
        <dbReference type="Proteomes" id="UP001237105"/>
    </source>
</evidence>
<dbReference type="GO" id="GO:0032259">
    <property type="term" value="P:methylation"/>
    <property type="evidence" value="ECO:0007669"/>
    <property type="project" value="UniProtKB-KW"/>
</dbReference>
<dbReference type="EMBL" id="JASCIS010000003">
    <property type="protein sequence ID" value="MDI3417617.1"/>
    <property type="molecule type" value="Genomic_DNA"/>
</dbReference>
<evidence type="ECO:0000313" key="4">
    <source>
        <dbReference type="EMBL" id="MDI3417617.1"/>
    </source>
</evidence>
<dbReference type="PROSITE" id="PS51682">
    <property type="entry name" value="SAM_OMT_I"/>
    <property type="match status" value="1"/>
</dbReference>
<organism evidence="4 5">
    <name type="scientific">Streptomyces luteolus</name>
    <dbReference type="NCBI Taxonomy" id="3043615"/>
    <lineage>
        <taxon>Bacteria</taxon>
        <taxon>Bacillati</taxon>
        <taxon>Actinomycetota</taxon>
        <taxon>Actinomycetes</taxon>
        <taxon>Kitasatosporales</taxon>
        <taxon>Streptomycetaceae</taxon>
        <taxon>Streptomyces</taxon>
    </lineage>
</organism>
<dbReference type="InterPro" id="IPR050362">
    <property type="entry name" value="Cation-dep_OMT"/>
</dbReference>
<dbReference type="Gene3D" id="3.40.50.150">
    <property type="entry name" value="Vaccinia Virus protein VP39"/>
    <property type="match status" value="1"/>
</dbReference>
<keyword evidence="3" id="KW-0949">S-adenosyl-L-methionine</keyword>
<gene>
    <name evidence="4" type="ORF">QIT00_03400</name>
</gene>
<dbReference type="Pfam" id="PF01596">
    <property type="entry name" value="Methyltransf_3"/>
    <property type="match status" value="1"/>
</dbReference>
<dbReference type="InterPro" id="IPR029063">
    <property type="entry name" value="SAM-dependent_MTases_sf"/>
</dbReference>